<name>A0ABW5GY18_9PSEU</name>
<dbReference type="PANTHER" id="PTHR43877:SF2">
    <property type="entry name" value="AMINOALKYLPHOSPHONATE N-ACETYLTRANSFERASE-RELATED"/>
    <property type="match status" value="1"/>
</dbReference>
<dbReference type="SUPFAM" id="SSF55729">
    <property type="entry name" value="Acyl-CoA N-acyltransferases (Nat)"/>
    <property type="match status" value="1"/>
</dbReference>
<evidence type="ECO:0000256" key="2">
    <source>
        <dbReference type="ARBA" id="ARBA00023315"/>
    </source>
</evidence>
<dbReference type="Gene3D" id="3.40.630.30">
    <property type="match status" value="1"/>
</dbReference>
<sequence>MPFSGPSPESVWVRQTDPRVKPLLADLAREYSSRYHRVLADVHHQLREYPVERFSPPDGGLLLLVVGGHAVAGGAFQRYDEETAELKRIWTHRAHRRSGLARRVVAELEAEAERRGYRRIHLTTGPNQPEARELYLAAGYTPLFDVTDPPTANPLPFSRILPSAVPARAAGA</sequence>
<dbReference type="RefSeq" id="WP_345408671.1">
    <property type="nucleotide sequence ID" value="NZ_BAABHG010000030.1"/>
</dbReference>
<gene>
    <name evidence="4" type="ORF">ACFSYJ_44070</name>
</gene>
<keyword evidence="1" id="KW-0808">Transferase</keyword>
<evidence type="ECO:0000259" key="3">
    <source>
        <dbReference type="PROSITE" id="PS51186"/>
    </source>
</evidence>
<dbReference type="PROSITE" id="PS51186">
    <property type="entry name" value="GNAT"/>
    <property type="match status" value="1"/>
</dbReference>
<dbReference type="InterPro" id="IPR016181">
    <property type="entry name" value="Acyl_CoA_acyltransferase"/>
</dbReference>
<reference evidence="5" key="1">
    <citation type="journal article" date="2019" name="Int. J. Syst. Evol. Microbiol.">
        <title>The Global Catalogue of Microorganisms (GCM) 10K type strain sequencing project: providing services to taxonomists for standard genome sequencing and annotation.</title>
        <authorList>
            <consortium name="The Broad Institute Genomics Platform"/>
            <consortium name="The Broad Institute Genome Sequencing Center for Infectious Disease"/>
            <person name="Wu L."/>
            <person name="Ma J."/>
        </authorList>
    </citation>
    <scope>NUCLEOTIDE SEQUENCE [LARGE SCALE GENOMIC DNA]</scope>
    <source>
        <strain evidence="5">CGMCC 4.7643</strain>
    </source>
</reference>
<feature type="domain" description="N-acetyltransferase" evidence="3">
    <location>
        <begin position="18"/>
        <end position="162"/>
    </location>
</feature>
<keyword evidence="2" id="KW-0012">Acyltransferase</keyword>
<dbReference type="CDD" id="cd04301">
    <property type="entry name" value="NAT_SF"/>
    <property type="match status" value="1"/>
</dbReference>
<dbReference type="PANTHER" id="PTHR43877">
    <property type="entry name" value="AMINOALKYLPHOSPHONATE N-ACETYLTRANSFERASE-RELATED-RELATED"/>
    <property type="match status" value="1"/>
</dbReference>
<dbReference type="InterPro" id="IPR000182">
    <property type="entry name" value="GNAT_dom"/>
</dbReference>
<evidence type="ECO:0000313" key="5">
    <source>
        <dbReference type="Proteomes" id="UP001597419"/>
    </source>
</evidence>
<proteinExistence type="predicted"/>
<dbReference type="Pfam" id="PF00583">
    <property type="entry name" value="Acetyltransf_1"/>
    <property type="match status" value="1"/>
</dbReference>
<evidence type="ECO:0000313" key="4">
    <source>
        <dbReference type="EMBL" id="MFD2465649.1"/>
    </source>
</evidence>
<protein>
    <submittedName>
        <fullName evidence="4">GNAT family N-acetyltransferase</fullName>
    </submittedName>
</protein>
<dbReference type="InterPro" id="IPR050832">
    <property type="entry name" value="Bact_Acetyltransf"/>
</dbReference>
<evidence type="ECO:0000256" key="1">
    <source>
        <dbReference type="ARBA" id="ARBA00022679"/>
    </source>
</evidence>
<accession>A0ABW5GY18</accession>
<comment type="caution">
    <text evidence="4">The sequence shown here is derived from an EMBL/GenBank/DDBJ whole genome shotgun (WGS) entry which is preliminary data.</text>
</comment>
<dbReference type="Proteomes" id="UP001597419">
    <property type="component" value="Unassembled WGS sequence"/>
</dbReference>
<keyword evidence="5" id="KW-1185">Reference proteome</keyword>
<organism evidence="4 5">
    <name type="scientific">Amycolatopsis samaneae</name>
    <dbReference type="NCBI Taxonomy" id="664691"/>
    <lineage>
        <taxon>Bacteria</taxon>
        <taxon>Bacillati</taxon>
        <taxon>Actinomycetota</taxon>
        <taxon>Actinomycetes</taxon>
        <taxon>Pseudonocardiales</taxon>
        <taxon>Pseudonocardiaceae</taxon>
        <taxon>Amycolatopsis</taxon>
    </lineage>
</organism>
<dbReference type="EMBL" id="JBHUKU010000035">
    <property type="protein sequence ID" value="MFD2465649.1"/>
    <property type="molecule type" value="Genomic_DNA"/>
</dbReference>